<reference evidence="2" key="1">
    <citation type="submission" date="2017-02" db="EMBL/GenBank/DDBJ databases">
        <authorList>
            <person name="Varghese N."/>
            <person name="Submissions S."/>
        </authorList>
    </citation>
    <scope>NUCLEOTIDE SEQUENCE [LARGE SCALE GENOMIC DNA]</scope>
    <source>
        <strain evidence="2">ATCC 700200</strain>
    </source>
</reference>
<keyword evidence="2" id="KW-1185">Reference proteome</keyword>
<dbReference type="PANTHER" id="PTHR36456:SF1">
    <property type="entry name" value="UPF0232 PROTEIN SCO3875"/>
    <property type="match status" value="1"/>
</dbReference>
<protein>
    <recommendedName>
        <fullName evidence="3">DUF721 domain-containing protein</fullName>
    </recommendedName>
</protein>
<sequence length="125" mass="14162">MSNRFPTFAQRRRHALIAAWRGVEDGPLQNLPTFSAADLVGKIVAEAGIGDRLKLEEILSAWKEIVGDFLFQHSRPDSIQRGVLMVRVLQPTIHHALAMERPRILKRLQAKLKNLGIKDIRLKHG</sequence>
<accession>A0A1T4Z4M5</accession>
<name>A0A1T4Z4M5_9BACT</name>
<evidence type="ECO:0008006" key="3">
    <source>
        <dbReference type="Google" id="ProtNLM"/>
    </source>
</evidence>
<evidence type="ECO:0000313" key="1">
    <source>
        <dbReference type="EMBL" id="SKB09002.1"/>
    </source>
</evidence>
<dbReference type="PANTHER" id="PTHR36456">
    <property type="entry name" value="UPF0232 PROTEIN SCO3875"/>
    <property type="match status" value="1"/>
</dbReference>
<proteinExistence type="predicted"/>
<dbReference type="InterPro" id="IPR007922">
    <property type="entry name" value="DciA-like"/>
</dbReference>
<dbReference type="Pfam" id="PF05258">
    <property type="entry name" value="DciA"/>
    <property type="match status" value="1"/>
</dbReference>
<organism evidence="1 2">
    <name type="scientific">Prosthecobacter debontii</name>
    <dbReference type="NCBI Taxonomy" id="48467"/>
    <lineage>
        <taxon>Bacteria</taxon>
        <taxon>Pseudomonadati</taxon>
        <taxon>Verrucomicrobiota</taxon>
        <taxon>Verrucomicrobiia</taxon>
        <taxon>Verrucomicrobiales</taxon>
        <taxon>Verrucomicrobiaceae</taxon>
        <taxon>Prosthecobacter</taxon>
    </lineage>
</organism>
<dbReference type="AlphaFoldDB" id="A0A1T4Z4M5"/>
<evidence type="ECO:0000313" key="2">
    <source>
        <dbReference type="Proteomes" id="UP000190774"/>
    </source>
</evidence>
<dbReference type="Proteomes" id="UP000190774">
    <property type="component" value="Unassembled WGS sequence"/>
</dbReference>
<gene>
    <name evidence="1" type="ORF">SAMN02745166_05074</name>
</gene>
<dbReference type="EMBL" id="FUYE01000032">
    <property type="protein sequence ID" value="SKB09002.1"/>
    <property type="molecule type" value="Genomic_DNA"/>
</dbReference>